<organism evidence="1 2">
    <name type="scientific">Salmonella enterica subsp. enterica serovar Uganda str. R8-3404</name>
    <dbReference type="NCBI Taxonomy" id="913083"/>
    <lineage>
        <taxon>Bacteria</taxon>
        <taxon>Pseudomonadati</taxon>
        <taxon>Pseudomonadota</taxon>
        <taxon>Gammaproteobacteria</taxon>
        <taxon>Enterobacterales</taxon>
        <taxon>Enterobacteriaceae</taxon>
        <taxon>Salmonella</taxon>
    </lineage>
</organism>
<name>A0A6C8H6F9_SALET</name>
<accession>A0A6C8H6F9</accession>
<evidence type="ECO:0000313" key="2">
    <source>
        <dbReference type="Proteomes" id="UP000003915"/>
    </source>
</evidence>
<dbReference type="EMBL" id="AFCV01000372">
    <property type="protein sequence ID" value="EHC94109.1"/>
    <property type="molecule type" value="Genomic_DNA"/>
</dbReference>
<protein>
    <submittedName>
        <fullName evidence="1">Uncharacterized protein</fullName>
    </submittedName>
</protein>
<reference evidence="1 2" key="1">
    <citation type="journal article" date="2011" name="BMC Genomics">
        <title>Genome sequencing reveals diversification of virulence factor content and possible host adaptation in distinct subpopulations of Salmonella enterica.</title>
        <authorList>
            <person name="den Bakker H.C."/>
            <person name="Moreno Switt A.I."/>
            <person name="Govoni G."/>
            <person name="Cummings C.A."/>
            <person name="Ranieri M.L."/>
            <person name="Degoricija L."/>
            <person name="Hoelzer K."/>
            <person name="Rodriguez-Rivera L.D."/>
            <person name="Brown S."/>
            <person name="Bolchacova E."/>
            <person name="Furtado M.R."/>
            <person name="Wiedmann M."/>
        </authorList>
    </citation>
    <scope>NUCLEOTIDE SEQUENCE [LARGE SCALE GENOMIC DNA]</scope>
    <source>
        <strain evidence="1 2">R8-3404</strain>
    </source>
</reference>
<dbReference type="AlphaFoldDB" id="A0A6C8H6F9"/>
<sequence length="74" mass="7834">MGEPAPVAAIQISNPEYSGFIIFLSAAEVLIVLASAGQPEVIDIAAEPVATNMIDIHTIRNRTVHGLPNKAMHT</sequence>
<evidence type="ECO:0000313" key="1">
    <source>
        <dbReference type="EMBL" id="EHC94109.1"/>
    </source>
</evidence>
<gene>
    <name evidence="1" type="ORF">LTSEUGA_1396</name>
</gene>
<comment type="caution">
    <text evidence="1">The sequence shown here is derived from an EMBL/GenBank/DDBJ whole genome shotgun (WGS) entry which is preliminary data.</text>
</comment>
<dbReference type="Proteomes" id="UP000003915">
    <property type="component" value="Unassembled WGS sequence"/>
</dbReference>
<proteinExistence type="predicted"/>